<feature type="domain" description="Peptidase A1" evidence="4">
    <location>
        <begin position="28"/>
        <end position="384"/>
    </location>
</feature>
<proteinExistence type="inferred from homology"/>
<evidence type="ECO:0000256" key="2">
    <source>
        <dbReference type="SAM" id="MobiDB-lite"/>
    </source>
</evidence>
<dbReference type="PROSITE" id="PS51767">
    <property type="entry name" value="PEPTIDASE_A1"/>
    <property type="match status" value="1"/>
</dbReference>
<evidence type="ECO:0000313" key="5">
    <source>
        <dbReference type="EMBL" id="USP79262.1"/>
    </source>
</evidence>
<name>A0A9Q8ZBW8_CURCL</name>
<dbReference type="GO" id="GO:0006508">
    <property type="term" value="P:proteolysis"/>
    <property type="evidence" value="ECO:0007669"/>
    <property type="project" value="InterPro"/>
</dbReference>
<keyword evidence="3" id="KW-1133">Transmembrane helix</keyword>
<keyword evidence="3" id="KW-0812">Transmembrane</keyword>
<dbReference type="AlphaFoldDB" id="A0A9Q8ZBW8"/>
<keyword evidence="3" id="KW-0472">Membrane</keyword>
<feature type="region of interest" description="Disordered" evidence="2">
    <location>
        <begin position="459"/>
        <end position="571"/>
    </location>
</feature>
<dbReference type="VEuPathDB" id="FungiDB:yc1106_06536"/>
<dbReference type="SUPFAM" id="SSF50630">
    <property type="entry name" value="Acid proteases"/>
    <property type="match status" value="1"/>
</dbReference>
<dbReference type="OrthoDB" id="5361565at2759"/>
<reference evidence="5" key="1">
    <citation type="submission" date="2021-12" db="EMBL/GenBank/DDBJ databases">
        <title>Curvularia clavata genome.</title>
        <authorList>
            <person name="Cao Y."/>
        </authorList>
    </citation>
    <scope>NUCLEOTIDE SEQUENCE</scope>
    <source>
        <strain evidence="5">Yc1106</strain>
    </source>
</reference>
<dbReference type="InterPro" id="IPR001461">
    <property type="entry name" value="Aspartic_peptidase_A1"/>
</dbReference>
<dbReference type="GO" id="GO:0004190">
    <property type="term" value="F:aspartic-type endopeptidase activity"/>
    <property type="evidence" value="ECO:0007669"/>
    <property type="project" value="InterPro"/>
</dbReference>
<feature type="compositionally biased region" description="Low complexity" evidence="2">
    <location>
        <begin position="491"/>
        <end position="501"/>
    </location>
</feature>
<sequence length="571" mass="60162">MACSNGSAPLLLPWTNNSVSADGTIFSRGISFAIGTPPQLFSLTPSTISNNAFINNAAQCGSAKNSSCIGQLGGIYSSTASTSFAQVDYATWIGSRESVNMASENQYIFLSDAAAFGPNNATNKFPVFPLYTTGSANTSVDAFTENDPGFRATLPLGMDSSFLNFLADSGQASSRTYGLWAGSESEDAPQSGLLVVGGYDKSRFTTPPTKFPMFSDCPTCAIVTAMTYDAGGTSTTLFADAADTLTVQLDPFSSDLKLPQAMLDKLAAAEKTAVWNETSRRFEFPTTPAPTGTITITISDMGKPAGDASKPSVASYKTVIPASELFNRPRAYNAAGVLEVNNATVFNMAVTNQTDSISVGVLGLPFFTQNYLIVDPDAKNFQLAPAVVTAADPLGKDAKVEKICRILPGTKKKSSQVAALAGAVVGSIIGTLLLVALVLYLRKRRKNAKALTNSAERPIIQRLGAHDSEESKSLELPRQAPPPPPPPPPAALSSSTLSTGGILFPSPPVGRASSTRGGNHSDPRRGLVHDTFKKVDESNDGRLLDERPMGLSETIHSRGTLPRLAAEHTVE</sequence>
<comment type="similarity">
    <text evidence="1">Belongs to the peptidase A1 family.</text>
</comment>
<accession>A0A9Q8ZBW8</accession>
<dbReference type="InterPro" id="IPR021109">
    <property type="entry name" value="Peptidase_aspartic_dom_sf"/>
</dbReference>
<feature type="transmembrane region" description="Helical" evidence="3">
    <location>
        <begin position="417"/>
        <end position="441"/>
    </location>
</feature>
<evidence type="ECO:0000256" key="3">
    <source>
        <dbReference type="SAM" id="Phobius"/>
    </source>
</evidence>
<dbReference type="PRINTS" id="PR00792">
    <property type="entry name" value="PEPSIN"/>
</dbReference>
<feature type="compositionally biased region" description="Pro residues" evidence="2">
    <location>
        <begin position="479"/>
        <end position="490"/>
    </location>
</feature>
<evidence type="ECO:0000313" key="6">
    <source>
        <dbReference type="Proteomes" id="UP001056012"/>
    </source>
</evidence>
<feature type="compositionally biased region" description="Basic and acidic residues" evidence="2">
    <location>
        <begin position="519"/>
        <end position="548"/>
    </location>
</feature>
<dbReference type="InterPro" id="IPR033121">
    <property type="entry name" value="PEPTIDASE_A1"/>
</dbReference>
<protein>
    <recommendedName>
        <fullName evidence="4">Peptidase A1 domain-containing protein</fullName>
    </recommendedName>
</protein>
<organism evidence="5 6">
    <name type="scientific">Curvularia clavata</name>
    <dbReference type="NCBI Taxonomy" id="95742"/>
    <lineage>
        <taxon>Eukaryota</taxon>
        <taxon>Fungi</taxon>
        <taxon>Dikarya</taxon>
        <taxon>Ascomycota</taxon>
        <taxon>Pezizomycotina</taxon>
        <taxon>Dothideomycetes</taxon>
        <taxon>Pleosporomycetidae</taxon>
        <taxon>Pleosporales</taxon>
        <taxon>Pleosporineae</taxon>
        <taxon>Pleosporaceae</taxon>
        <taxon>Curvularia</taxon>
    </lineage>
</organism>
<dbReference type="Proteomes" id="UP001056012">
    <property type="component" value="Chromosome 4"/>
</dbReference>
<dbReference type="EMBL" id="CP089277">
    <property type="protein sequence ID" value="USP79262.1"/>
    <property type="molecule type" value="Genomic_DNA"/>
</dbReference>
<keyword evidence="6" id="KW-1185">Reference proteome</keyword>
<gene>
    <name evidence="5" type="ORF">yc1106_06536</name>
</gene>
<evidence type="ECO:0000256" key="1">
    <source>
        <dbReference type="ARBA" id="ARBA00007447"/>
    </source>
</evidence>
<evidence type="ECO:0000259" key="4">
    <source>
        <dbReference type="PROSITE" id="PS51767"/>
    </source>
</evidence>
<feature type="compositionally biased region" description="Basic and acidic residues" evidence="2">
    <location>
        <begin position="464"/>
        <end position="475"/>
    </location>
</feature>
<dbReference type="Gene3D" id="2.40.70.10">
    <property type="entry name" value="Acid Proteases"/>
    <property type="match status" value="2"/>
</dbReference>